<evidence type="ECO:0008006" key="3">
    <source>
        <dbReference type="Google" id="ProtNLM"/>
    </source>
</evidence>
<gene>
    <name evidence="1" type="ORF">DFH07DRAFT_701399</name>
</gene>
<dbReference type="GO" id="GO:0016705">
    <property type="term" value="F:oxidoreductase activity, acting on paired donors, with incorporation or reduction of molecular oxygen"/>
    <property type="evidence" value="ECO:0007669"/>
    <property type="project" value="InterPro"/>
</dbReference>
<dbReference type="EMBL" id="JARJLG010000210">
    <property type="protein sequence ID" value="KAJ7727648.1"/>
    <property type="molecule type" value="Genomic_DNA"/>
</dbReference>
<dbReference type="Proteomes" id="UP001215280">
    <property type="component" value="Unassembled WGS sequence"/>
</dbReference>
<proteinExistence type="predicted"/>
<dbReference type="Gene3D" id="1.10.630.10">
    <property type="entry name" value="Cytochrome P450"/>
    <property type="match status" value="1"/>
</dbReference>
<dbReference type="SUPFAM" id="SSF48264">
    <property type="entry name" value="Cytochrome P450"/>
    <property type="match status" value="1"/>
</dbReference>
<feature type="non-terminal residue" evidence="1">
    <location>
        <position position="91"/>
    </location>
</feature>
<dbReference type="GO" id="GO:0005506">
    <property type="term" value="F:iron ion binding"/>
    <property type="evidence" value="ECO:0007669"/>
    <property type="project" value="InterPro"/>
</dbReference>
<protein>
    <recommendedName>
        <fullName evidence="3">Cytochrome P450</fullName>
    </recommendedName>
</protein>
<keyword evidence="2" id="KW-1185">Reference proteome</keyword>
<feature type="non-terminal residue" evidence="1">
    <location>
        <position position="1"/>
    </location>
</feature>
<dbReference type="InterPro" id="IPR036396">
    <property type="entry name" value="Cyt_P450_sf"/>
</dbReference>
<evidence type="ECO:0000313" key="2">
    <source>
        <dbReference type="Proteomes" id="UP001215280"/>
    </source>
</evidence>
<organism evidence="1 2">
    <name type="scientific">Mycena maculata</name>
    <dbReference type="NCBI Taxonomy" id="230809"/>
    <lineage>
        <taxon>Eukaryota</taxon>
        <taxon>Fungi</taxon>
        <taxon>Dikarya</taxon>
        <taxon>Basidiomycota</taxon>
        <taxon>Agaricomycotina</taxon>
        <taxon>Agaricomycetes</taxon>
        <taxon>Agaricomycetidae</taxon>
        <taxon>Agaricales</taxon>
        <taxon>Marasmiineae</taxon>
        <taxon>Mycenaceae</taxon>
        <taxon>Mycena</taxon>
    </lineage>
</organism>
<reference evidence="1" key="1">
    <citation type="submission" date="2023-03" db="EMBL/GenBank/DDBJ databases">
        <title>Massive genome expansion in bonnet fungi (Mycena s.s.) driven by repeated elements and novel gene families across ecological guilds.</title>
        <authorList>
            <consortium name="Lawrence Berkeley National Laboratory"/>
            <person name="Harder C.B."/>
            <person name="Miyauchi S."/>
            <person name="Viragh M."/>
            <person name="Kuo A."/>
            <person name="Thoen E."/>
            <person name="Andreopoulos B."/>
            <person name="Lu D."/>
            <person name="Skrede I."/>
            <person name="Drula E."/>
            <person name="Henrissat B."/>
            <person name="Morin E."/>
            <person name="Kohler A."/>
            <person name="Barry K."/>
            <person name="LaButti K."/>
            <person name="Morin E."/>
            <person name="Salamov A."/>
            <person name="Lipzen A."/>
            <person name="Mereny Z."/>
            <person name="Hegedus B."/>
            <person name="Baldrian P."/>
            <person name="Stursova M."/>
            <person name="Weitz H."/>
            <person name="Taylor A."/>
            <person name="Grigoriev I.V."/>
            <person name="Nagy L.G."/>
            <person name="Martin F."/>
            <person name="Kauserud H."/>
        </authorList>
    </citation>
    <scope>NUCLEOTIDE SEQUENCE</scope>
    <source>
        <strain evidence="1">CBHHK188m</strain>
    </source>
</reference>
<dbReference type="AlphaFoldDB" id="A0AAD7HT15"/>
<comment type="caution">
    <text evidence="1">The sequence shown here is derived from an EMBL/GenBank/DDBJ whole genome shotgun (WGS) entry which is preliminary data.</text>
</comment>
<dbReference type="GO" id="GO:0020037">
    <property type="term" value="F:heme binding"/>
    <property type="evidence" value="ECO:0007669"/>
    <property type="project" value="InterPro"/>
</dbReference>
<evidence type="ECO:0000313" key="1">
    <source>
        <dbReference type="EMBL" id="KAJ7727648.1"/>
    </source>
</evidence>
<sequence length="91" mass="10061">VWVATADHLIPVSHPVVLHKGKIIREQEHICIHKGSFVHIPLEGINLSEDIRGSDTRQFKPPSFPGLANIMSFSIGPHSCPGFRSALAFLR</sequence>
<dbReference type="GO" id="GO:0004497">
    <property type="term" value="F:monooxygenase activity"/>
    <property type="evidence" value="ECO:0007669"/>
    <property type="project" value="InterPro"/>
</dbReference>
<name>A0AAD7HT15_9AGAR</name>
<accession>A0AAD7HT15</accession>